<evidence type="ECO:0000313" key="2">
    <source>
        <dbReference type="EMBL" id="GAI08845.1"/>
    </source>
</evidence>
<comment type="caution">
    <text evidence="2">The sequence shown here is derived from an EMBL/GenBank/DDBJ whole genome shotgun (WGS) entry which is preliminary data.</text>
</comment>
<accession>X1M2E4</accession>
<proteinExistence type="predicted"/>
<dbReference type="EMBL" id="BARV01003571">
    <property type="protein sequence ID" value="GAI08845.1"/>
    <property type="molecule type" value="Genomic_DNA"/>
</dbReference>
<sequence length="177" mass="20457">MEILSPEEIVESFKAVLGSSFIDSKIYQREVAVKRNIFTSIWIYVKREAFRPAVEHISRLQEYPHLSIISSSDLGDSIELIYHFTIYYGQHLKELSLGLCLNLPKNDLKIPTITDIIPGALFTERETQEMMGVEVVGIPDNRRLFLPEDFPEGVYPWRKDEKGPHDLLRVLPGREKK</sequence>
<dbReference type="Gene3D" id="3.30.460.80">
    <property type="entry name" value="NADH:ubiquinone oxidoreductase, 30kDa subunit"/>
    <property type="match status" value="1"/>
</dbReference>
<reference evidence="2" key="1">
    <citation type="journal article" date="2014" name="Front. Microbiol.">
        <title>High frequency of phylogenetically diverse reductive dehalogenase-homologous genes in deep subseafloor sedimentary metagenomes.</title>
        <authorList>
            <person name="Kawai M."/>
            <person name="Futagami T."/>
            <person name="Toyoda A."/>
            <person name="Takaki Y."/>
            <person name="Nishi S."/>
            <person name="Hori S."/>
            <person name="Arai W."/>
            <person name="Tsubouchi T."/>
            <person name="Morono Y."/>
            <person name="Uchiyama I."/>
            <person name="Ito T."/>
            <person name="Fujiyama A."/>
            <person name="Inagaki F."/>
            <person name="Takami H."/>
        </authorList>
    </citation>
    <scope>NUCLEOTIDE SEQUENCE</scope>
    <source>
        <strain evidence="2">Expedition CK06-06</strain>
    </source>
</reference>
<feature type="domain" description="NADH:ubiquinone oxidoreductase 30kDa subunit" evidence="1">
    <location>
        <begin position="43"/>
        <end position="163"/>
    </location>
</feature>
<dbReference type="Pfam" id="PF00329">
    <property type="entry name" value="Complex1_30kDa"/>
    <property type="match status" value="1"/>
</dbReference>
<dbReference type="AlphaFoldDB" id="X1M2E4"/>
<protein>
    <recommendedName>
        <fullName evidence="1">NADH:ubiquinone oxidoreductase 30kDa subunit domain-containing protein</fullName>
    </recommendedName>
</protein>
<dbReference type="InterPro" id="IPR052197">
    <property type="entry name" value="ComplexI_49kDa-like"/>
</dbReference>
<dbReference type="PANTHER" id="PTHR43485:SF1">
    <property type="entry name" value="FORMATE HYDROGENLYASE SUBUNIT 5-RELATED"/>
    <property type="match status" value="1"/>
</dbReference>
<dbReference type="InterPro" id="IPR037232">
    <property type="entry name" value="NADH_quin_OxRdtase_su_C/D-like"/>
</dbReference>
<name>X1M2E4_9ZZZZ</name>
<evidence type="ECO:0000259" key="1">
    <source>
        <dbReference type="Pfam" id="PF00329"/>
    </source>
</evidence>
<dbReference type="GO" id="GO:0008137">
    <property type="term" value="F:NADH dehydrogenase (ubiquinone) activity"/>
    <property type="evidence" value="ECO:0007669"/>
    <property type="project" value="InterPro"/>
</dbReference>
<dbReference type="PANTHER" id="PTHR43485">
    <property type="entry name" value="HYDROGENASE-4 COMPONENT G"/>
    <property type="match status" value="1"/>
</dbReference>
<gene>
    <name evidence="2" type="ORF">S06H3_08458</name>
</gene>
<dbReference type="SUPFAM" id="SSF143243">
    <property type="entry name" value="Nqo5-like"/>
    <property type="match status" value="1"/>
</dbReference>
<organism evidence="2">
    <name type="scientific">marine sediment metagenome</name>
    <dbReference type="NCBI Taxonomy" id="412755"/>
    <lineage>
        <taxon>unclassified sequences</taxon>
        <taxon>metagenomes</taxon>
        <taxon>ecological metagenomes</taxon>
    </lineage>
</organism>
<dbReference type="InterPro" id="IPR001268">
    <property type="entry name" value="NADH_UbQ_OxRdtase_30kDa_su"/>
</dbReference>